<evidence type="ECO:0000313" key="1">
    <source>
        <dbReference type="EMBL" id="MCD7454102.1"/>
    </source>
</evidence>
<accession>A0ABS8S5T9</accession>
<proteinExistence type="predicted"/>
<protein>
    <submittedName>
        <fullName evidence="1">Uncharacterized protein</fullName>
    </submittedName>
</protein>
<evidence type="ECO:0000313" key="2">
    <source>
        <dbReference type="Proteomes" id="UP000823775"/>
    </source>
</evidence>
<comment type="caution">
    <text evidence="1">The sequence shown here is derived from an EMBL/GenBank/DDBJ whole genome shotgun (WGS) entry which is preliminary data.</text>
</comment>
<gene>
    <name evidence="1" type="ORF">HAX54_023464</name>
</gene>
<name>A0ABS8S5T9_DATST</name>
<sequence>MIALPTRDGASATKNAIVTMRMMYGCVARAKVRIRAFIVAMDGDFAEEYRPRSSSDYRCELHEFTMVAKGKGCKGNVTIIMMHRQAEWPIVVVVDNGGGGW</sequence>
<keyword evidence="2" id="KW-1185">Reference proteome</keyword>
<dbReference type="EMBL" id="JACEIK010000285">
    <property type="protein sequence ID" value="MCD7454102.1"/>
    <property type="molecule type" value="Genomic_DNA"/>
</dbReference>
<organism evidence="1 2">
    <name type="scientific">Datura stramonium</name>
    <name type="common">Jimsonweed</name>
    <name type="synonym">Common thornapple</name>
    <dbReference type="NCBI Taxonomy" id="4076"/>
    <lineage>
        <taxon>Eukaryota</taxon>
        <taxon>Viridiplantae</taxon>
        <taxon>Streptophyta</taxon>
        <taxon>Embryophyta</taxon>
        <taxon>Tracheophyta</taxon>
        <taxon>Spermatophyta</taxon>
        <taxon>Magnoliopsida</taxon>
        <taxon>eudicotyledons</taxon>
        <taxon>Gunneridae</taxon>
        <taxon>Pentapetalae</taxon>
        <taxon>asterids</taxon>
        <taxon>lamiids</taxon>
        <taxon>Solanales</taxon>
        <taxon>Solanaceae</taxon>
        <taxon>Solanoideae</taxon>
        <taxon>Datureae</taxon>
        <taxon>Datura</taxon>
    </lineage>
</organism>
<dbReference type="Proteomes" id="UP000823775">
    <property type="component" value="Unassembled WGS sequence"/>
</dbReference>
<reference evidence="1 2" key="1">
    <citation type="journal article" date="2021" name="BMC Genomics">
        <title>Datura genome reveals duplications of psychoactive alkaloid biosynthetic genes and high mutation rate following tissue culture.</title>
        <authorList>
            <person name="Rajewski A."/>
            <person name="Carter-House D."/>
            <person name="Stajich J."/>
            <person name="Litt A."/>
        </authorList>
    </citation>
    <scope>NUCLEOTIDE SEQUENCE [LARGE SCALE GENOMIC DNA]</scope>
    <source>
        <strain evidence="1">AR-01</strain>
    </source>
</reference>